<dbReference type="OrthoDB" id="6623354at2"/>
<protein>
    <submittedName>
        <fullName evidence="1">Transcriptional regulator of fimbriae expression</fullName>
    </submittedName>
</protein>
<dbReference type="RefSeq" id="WP_038163112.1">
    <property type="nucleotide sequence ID" value="NZ_JMTB01000128.1"/>
</dbReference>
<dbReference type="eggNOG" id="COG2197">
    <property type="taxonomic scope" value="Bacteria"/>
</dbReference>
<dbReference type="AlphaFoldDB" id="A0A084ZKT9"/>
<dbReference type="SUPFAM" id="SSF46894">
    <property type="entry name" value="C-terminal effector domain of the bipartite response regulators"/>
    <property type="match status" value="1"/>
</dbReference>
<organism evidence="1 2">
    <name type="scientific">Trabulsiella guamensis ATCC 49490</name>
    <dbReference type="NCBI Taxonomy" id="1005994"/>
    <lineage>
        <taxon>Bacteria</taxon>
        <taxon>Pseudomonadati</taxon>
        <taxon>Pseudomonadota</taxon>
        <taxon>Gammaproteobacteria</taxon>
        <taxon>Enterobacterales</taxon>
        <taxon>Enterobacteriaceae</taxon>
        <taxon>Trabulsiella</taxon>
    </lineage>
</organism>
<name>A0A084ZKT9_9ENTR</name>
<dbReference type="Gene3D" id="1.10.10.10">
    <property type="entry name" value="Winged helix-like DNA-binding domain superfamily/Winged helix DNA-binding domain"/>
    <property type="match status" value="1"/>
</dbReference>
<comment type="caution">
    <text evidence="1">The sequence shown here is derived from an EMBL/GenBank/DDBJ whole genome shotgun (WGS) entry which is preliminary data.</text>
</comment>
<dbReference type="InterPro" id="IPR036388">
    <property type="entry name" value="WH-like_DNA-bd_sf"/>
</dbReference>
<reference evidence="2" key="1">
    <citation type="submission" date="2014-05" db="EMBL/GenBank/DDBJ databases">
        <title>ATOL: Assembling a taxonomically balanced genome-scale reconstruction of the evolutionary history of the Enterobacteriaceae.</title>
        <authorList>
            <person name="Plunkett G. III"/>
            <person name="Neeno-Eckwall E.C."/>
            <person name="Glasner J.D."/>
            <person name="Perna N.T."/>
        </authorList>
    </citation>
    <scope>NUCLEOTIDE SEQUENCE [LARGE SCALE GENOMIC DNA]</scope>
    <source>
        <strain evidence="2">ATCC 49490</strain>
    </source>
</reference>
<accession>A0A084ZKT9</accession>
<proteinExistence type="predicted"/>
<sequence>MRVVLRRDRRRRNVNLMCGSRLPLPHYALVDRVDLVTQPVVIRAASLTERLILVTHDNYLANGIRHSPPPLTSSAIFPCLREAMHARQRSDSARVIIDLNGCTLPVFDVLHQLHLISRQKPGLAFDLLTETDDPEIVRFIEASCLCRIIDRRFTLSGIQRALAFPRVIFNNPRDRFISQEWEIIRLMAQGLTLRNIAAQQQRPYHRIIYRLARILALLKIKKRQQFIRLLQRISE</sequence>
<dbReference type="Proteomes" id="UP000028630">
    <property type="component" value="Unassembled WGS sequence"/>
</dbReference>
<keyword evidence="2" id="KW-1185">Reference proteome</keyword>
<gene>
    <name evidence="1" type="ORF">GTGU_04612</name>
</gene>
<evidence type="ECO:0000313" key="1">
    <source>
        <dbReference type="EMBL" id="KFB98083.1"/>
    </source>
</evidence>
<dbReference type="InterPro" id="IPR016032">
    <property type="entry name" value="Sig_transdc_resp-reg_C-effctor"/>
</dbReference>
<dbReference type="EMBL" id="JMTB01000128">
    <property type="protein sequence ID" value="KFB98083.1"/>
    <property type="molecule type" value="Genomic_DNA"/>
</dbReference>
<evidence type="ECO:0000313" key="2">
    <source>
        <dbReference type="Proteomes" id="UP000028630"/>
    </source>
</evidence>
<dbReference type="GO" id="GO:0003677">
    <property type="term" value="F:DNA binding"/>
    <property type="evidence" value="ECO:0007669"/>
    <property type="project" value="InterPro"/>
</dbReference>
<dbReference type="GO" id="GO:0006355">
    <property type="term" value="P:regulation of DNA-templated transcription"/>
    <property type="evidence" value="ECO:0007669"/>
    <property type="project" value="InterPro"/>
</dbReference>